<sequence length="197" mass="22275">MFQTAKFFINLAQKTPRIKDSVVLGLLSGLIGTIPMDIIDSVFWMFGKHEMLYGHLAGSMIFRPIRTNRKENFLIGHVMHLLTGSGLGYLITGFLKITGKDHHLIKGSFIGMLGWMTLYEFGQRVKWFTLKAHKSSTFYTAFLMNLVYGMTTAQAVVSLAHPSVFNNKKIEQNTPIQPVSNFYTDSQTIDTPVEYSI</sequence>
<dbReference type="STRING" id="768706.Desor_1842"/>
<dbReference type="eggNOG" id="ENOG502ZXY8">
    <property type="taxonomic scope" value="Bacteria"/>
</dbReference>
<keyword evidence="1" id="KW-1133">Transmembrane helix</keyword>
<feature type="transmembrane region" description="Helical" evidence="1">
    <location>
        <begin position="21"/>
        <end position="46"/>
    </location>
</feature>
<gene>
    <name evidence="2" type="ordered locus">Desor_1842</name>
</gene>
<feature type="transmembrane region" description="Helical" evidence="1">
    <location>
        <begin position="73"/>
        <end position="92"/>
    </location>
</feature>
<dbReference type="HOGENOM" id="CLU_117548_0_0_9"/>
<dbReference type="AlphaFoldDB" id="G7WAX5"/>
<keyword evidence="3" id="KW-1185">Reference proteome</keyword>
<organism evidence="2 3">
    <name type="scientific">Desulfosporosinus orientis (strain ATCC 19365 / DSM 765 / NCIMB 8382 / VKM B-1628 / Singapore I)</name>
    <name type="common">Desulfotomaculum orientis</name>
    <dbReference type="NCBI Taxonomy" id="768706"/>
    <lineage>
        <taxon>Bacteria</taxon>
        <taxon>Bacillati</taxon>
        <taxon>Bacillota</taxon>
        <taxon>Clostridia</taxon>
        <taxon>Eubacteriales</taxon>
        <taxon>Desulfitobacteriaceae</taxon>
        <taxon>Desulfosporosinus</taxon>
    </lineage>
</organism>
<protein>
    <submittedName>
        <fullName evidence="2">Uncharacterized protein</fullName>
    </submittedName>
</protein>
<dbReference type="EMBL" id="CP003108">
    <property type="protein sequence ID" value="AET67476.1"/>
    <property type="molecule type" value="Genomic_DNA"/>
</dbReference>
<dbReference type="Proteomes" id="UP000006346">
    <property type="component" value="Chromosome"/>
</dbReference>
<proteinExistence type="predicted"/>
<feature type="transmembrane region" description="Helical" evidence="1">
    <location>
        <begin position="142"/>
        <end position="160"/>
    </location>
</feature>
<keyword evidence="1" id="KW-0812">Transmembrane</keyword>
<reference evidence="3" key="1">
    <citation type="submission" date="2011-11" db="EMBL/GenBank/DDBJ databases">
        <title>Complete sequence of Desulfosporosinus orientis DSM 765.</title>
        <authorList>
            <person name="Lucas S."/>
            <person name="Han J."/>
            <person name="Lapidus A."/>
            <person name="Cheng J.-F."/>
            <person name="Goodwin L."/>
            <person name="Pitluck S."/>
            <person name="Peters L."/>
            <person name="Ovchinnikova G."/>
            <person name="Teshima H."/>
            <person name="Detter J.C."/>
            <person name="Han C."/>
            <person name="Tapia R."/>
            <person name="Land M."/>
            <person name="Hauser L."/>
            <person name="Kyrpides N."/>
            <person name="Ivanova N."/>
            <person name="Pagani I."/>
            <person name="Pester M."/>
            <person name="Spring S."/>
            <person name="Ollivier B."/>
            <person name="Rattei T."/>
            <person name="Klenk H.-P."/>
            <person name="Wagner M."/>
            <person name="Loy A."/>
            <person name="Woyke T."/>
        </authorList>
    </citation>
    <scope>NUCLEOTIDE SEQUENCE [LARGE SCALE GENOMIC DNA]</scope>
    <source>
        <strain evidence="3">ATCC 19365 / DSM 765 / NCIMB 8382 / VKM B-1628</strain>
    </source>
</reference>
<dbReference type="RefSeq" id="WP_014184293.1">
    <property type="nucleotide sequence ID" value="NC_016584.1"/>
</dbReference>
<name>G7WAX5_DESOD</name>
<dbReference type="KEGG" id="dor:Desor_1842"/>
<keyword evidence="1" id="KW-0472">Membrane</keyword>
<evidence type="ECO:0000313" key="3">
    <source>
        <dbReference type="Proteomes" id="UP000006346"/>
    </source>
</evidence>
<reference evidence="2 3" key="2">
    <citation type="journal article" date="2012" name="J. Bacteriol.">
        <title>Complete genome sequences of Desulfosporosinus orientis DSM765T, Desulfosporosinus youngiae DSM17734T, Desulfosporosinus meridiei DSM13257T, and Desulfosporosinus acidiphilus DSM22704T.</title>
        <authorList>
            <person name="Pester M."/>
            <person name="Brambilla E."/>
            <person name="Alazard D."/>
            <person name="Rattei T."/>
            <person name="Weinmaier T."/>
            <person name="Han J."/>
            <person name="Lucas S."/>
            <person name="Lapidus A."/>
            <person name="Cheng J.F."/>
            <person name="Goodwin L."/>
            <person name="Pitluck S."/>
            <person name="Peters L."/>
            <person name="Ovchinnikova G."/>
            <person name="Teshima H."/>
            <person name="Detter J.C."/>
            <person name="Han C.S."/>
            <person name="Tapia R."/>
            <person name="Land M.L."/>
            <person name="Hauser L."/>
            <person name="Kyrpides N.C."/>
            <person name="Ivanova N.N."/>
            <person name="Pagani I."/>
            <person name="Huntmann M."/>
            <person name="Wei C.L."/>
            <person name="Davenport K.W."/>
            <person name="Daligault H."/>
            <person name="Chain P.S."/>
            <person name="Chen A."/>
            <person name="Mavromatis K."/>
            <person name="Markowitz V."/>
            <person name="Szeto E."/>
            <person name="Mikhailova N."/>
            <person name="Pati A."/>
            <person name="Wagner M."/>
            <person name="Woyke T."/>
            <person name="Ollivier B."/>
            <person name="Klenk H.P."/>
            <person name="Spring S."/>
            <person name="Loy A."/>
        </authorList>
    </citation>
    <scope>NUCLEOTIDE SEQUENCE [LARGE SCALE GENOMIC DNA]</scope>
    <source>
        <strain evidence="3">ATCC 19365 / DSM 765 / NCIMB 8382 / VKM B-1628</strain>
    </source>
</reference>
<accession>G7WAX5</accession>
<dbReference type="PATRIC" id="fig|768706.3.peg.1854"/>
<evidence type="ECO:0000313" key="2">
    <source>
        <dbReference type="EMBL" id="AET67476.1"/>
    </source>
</evidence>
<dbReference type="OrthoDB" id="1798220at2"/>
<feature type="transmembrane region" description="Helical" evidence="1">
    <location>
        <begin position="104"/>
        <end position="122"/>
    </location>
</feature>
<evidence type="ECO:0000256" key="1">
    <source>
        <dbReference type="SAM" id="Phobius"/>
    </source>
</evidence>